<dbReference type="InterPro" id="IPR021858">
    <property type="entry name" value="Fun_TF"/>
</dbReference>
<comment type="caution">
    <text evidence="3">The sequence shown here is derived from an EMBL/GenBank/DDBJ whole genome shotgun (WGS) entry which is preliminary data.</text>
</comment>
<evidence type="ECO:0000256" key="2">
    <source>
        <dbReference type="ARBA" id="ARBA00023242"/>
    </source>
</evidence>
<keyword evidence="2" id="KW-0539">Nucleus</keyword>
<protein>
    <submittedName>
        <fullName evidence="3">Uncharacterized protein</fullName>
    </submittedName>
</protein>
<keyword evidence="4" id="KW-1185">Reference proteome</keyword>
<name>A0AAI8YTB8_9PEZI</name>
<dbReference type="GO" id="GO:0005634">
    <property type="term" value="C:nucleus"/>
    <property type="evidence" value="ECO:0007669"/>
    <property type="project" value="UniProtKB-SubCell"/>
</dbReference>
<dbReference type="PANTHER" id="PTHR37534:SF46">
    <property type="entry name" value="ZN(II)2CYS6 TRANSCRIPTION FACTOR (EUROFUNG)"/>
    <property type="match status" value="1"/>
</dbReference>
<proteinExistence type="predicted"/>
<reference evidence="3" key="1">
    <citation type="submission" date="2023-11" db="EMBL/GenBank/DDBJ databases">
        <authorList>
            <person name="Alioto T."/>
            <person name="Alioto T."/>
            <person name="Gomez Garrido J."/>
        </authorList>
    </citation>
    <scope>NUCLEOTIDE SEQUENCE</scope>
</reference>
<evidence type="ECO:0000256" key="1">
    <source>
        <dbReference type="ARBA" id="ARBA00004123"/>
    </source>
</evidence>
<comment type="subcellular location">
    <subcellularLocation>
        <location evidence="1">Nucleus</location>
    </subcellularLocation>
</comment>
<accession>A0AAI8YTB8</accession>
<dbReference type="Pfam" id="PF11951">
    <property type="entry name" value="Fungal_trans_2"/>
    <property type="match status" value="1"/>
</dbReference>
<evidence type="ECO:0000313" key="4">
    <source>
        <dbReference type="Proteomes" id="UP001296104"/>
    </source>
</evidence>
<organism evidence="3 4">
    <name type="scientific">Lecanosticta acicola</name>
    <dbReference type="NCBI Taxonomy" id="111012"/>
    <lineage>
        <taxon>Eukaryota</taxon>
        <taxon>Fungi</taxon>
        <taxon>Dikarya</taxon>
        <taxon>Ascomycota</taxon>
        <taxon>Pezizomycotina</taxon>
        <taxon>Dothideomycetes</taxon>
        <taxon>Dothideomycetidae</taxon>
        <taxon>Mycosphaerellales</taxon>
        <taxon>Mycosphaerellaceae</taxon>
        <taxon>Lecanosticta</taxon>
    </lineage>
</organism>
<evidence type="ECO:0000313" key="3">
    <source>
        <dbReference type="EMBL" id="CAK3848465.1"/>
    </source>
</evidence>
<dbReference type="EMBL" id="CAVMBE010000006">
    <property type="protein sequence ID" value="CAK3848465.1"/>
    <property type="molecule type" value="Genomic_DNA"/>
</dbReference>
<dbReference type="PANTHER" id="PTHR37534">
    <property type="entry name" value="TRANSCRIPTIONAL ACTIVATOR PROTEIN UGA3"/>
    <property type="match status" value="1"/>
</dbReference>
<dbReference type="Proteomes" id="UP001296104">
    <property type="component" value="Unassembled WGS sequence"/>
</dbReference>
<gene>
    <name evidence="3" type="ORF">LECACI_7A001619</name>
</gene>
<sequence length="332" mass="37278">MAAFSCALKQNPPTSSYRNMGIKHHQACLRHLQCSLGDRTRSQPDAVLGAIILLITLDCITGDSSAWRTHVRGGRKWLQTARSKLWKGTDSMSTLYQIFSVLEAIGGAAHGLEDFGGDLASDYTYDSILGVCGTTLHQNYRLDSLYGLTQPILEAIIHINKLDARPMTATSQEVENLRIKILLNDPRGLCLDDVVDSTERELVRHHACVFYFACQIHYERTIHRVTPESTQDLVTRALEHLEAIAGLEIHLNVAGLMWPVFVTACEAESDSIRKRFHWYFGKGQKHGIQGISAGQKVVQEVWRRRDACSAPDKASIRWQQVMVDLRLDLLLT</sequence>
<dbReference type="AlphaFoldDB" id="A0AAI8YTB8"/>